<dbReference type="Pfam" id="PF05641">
    <property type="entry name" value="Agenet"/>
    <property type="match status" value="1"/>
</dbReference>
<feature type="compositionally biased region" description="Basic and acidic residues" evidence="1">
    <location>
        <begin position="1948"/>
        <end position="1957"/>
    </location>
</feature>
<dbReference type="InterPro" id="IPR055274">
    <property type="entry name" value="SWO1"/>
</dbReference>
<dbReference type="STRING" id="3775.A0A1Q3BYA3"/>
<dbReference type="PANTHER" id="PTHR48429:SF1">
    <property type="entry name" value="AGENET DOMAIN-CONTAINING PROTEIN"/>
    <property type="match status" value="1"/>
</dbReference>
<keyword evidence="4" id="KW-1185">Reference proteome</keyword>
<feature type="compositionally biased region" description="Polar residues" evidence="1">
    <location>
        <begin position="2083"/>
        <end position="2092"/>
    </location>
</feature>
<dbReference type="Proteomes" id="UP000187406">
    <property type="component" value="Unassembled WGS sequence"/>
</dbReference>
<dbReference type="SMART" id="SM00743">
    <property type="entry name" value="Agenet"/>
    <property type="match status" value="2"/>
</dbReference>
<sequence>MDYDDNDFQSQNLHLAGEGNPKFPPVLRPYALPKFDFDDSLHGHLRFDSLVETEVFLGIEGGEDNHWIEDFSRGSSGIQFSSSAAESCSIPGRNNVWSEAASSESVEMLLKSVGQDEIVPGKAIIKGSDACDELGCIIKQMEPSLKHDDDSLSKVGDATDLQSTLPLDEISVETFGLKDVEGKLPHVEDISLTHEGDSTDSGSNKGREDYYASGMQVDSVVTSVQYISKSRGDVLHQVNDTGDEQLDGLQTYIAESGEECHVDQVDQTKDKNLDGNEIGIDNHHFENPLYSAVKIISNKEDNMVETSIDNVEEPPKMILEGVNSKINAESSECVEVFKDLEIGDNCKINLQEVSSVAIEGDSCSGRHEVEISNIGAETFASLESEMGPGTQMSSGLVGCTEKDMLERCCQLDSTIIVNKSEDSVSFSVVAESTEICEANPVSLLSDVRKSDRNVCVDEKGSTELPFECSHVNSEDVGSIVEDKVVQSTLFGEGSSENDLAVSQFQSDATGVNKLASVVTVEKASLASFDTIDGAPLPFGNDGTRNADADHQDVQKSPLSALCLTTLEEKGEIANVIPPEASTTDLNTSSLVTSGISPAFKFVKGETCDTAGQILCDKLVSELDISNAERESEPDLSLNNKVWQECRKEKEVAPIVSDSLGRQSNCAEACVIFEKNEEVVSIKEDYEKVSSEVSDAEPISKDAELVPQPLKDFGCDTSQKGQESNETMSIAVHDNSGQNATETIDVDAQKNREGSFSSALESGCGSADLDKPTCGSPTIIRSTEISPESEKGRVKGSTRKTVSVSGFTDRDACKDQSIYKDPKGIDMSKGSDSFTFEVSSLAVSSVTETVKNWQSFASMQASKVSPIVEGSPSTPCLGQLDPNTLLDTSHGSIQVSGREAVRGKASSDRKPRRTSAKAAGKESSKKGNSVKDLTPMIVRQSEKSDKTSIVSLSPSGICQLVQSNEMQLSSLKPIGVLTPSTSSLPDLNSSVSSSALFQQPFTDLQQVQLRAQIFVYGALIQGTPPDEAYMISAFGGLDGGRSIWENAWRACIERLHGQKSHIASPETPLQQRSGARATDQAVKQSAILSKVTSTVGRASSKGTPSTAANSVVPLSSPLWSTPSGDVLQSIAMPRGPVMDYQQAFSPLHPHQTPPIRNFVGHNTSWISQAPFQGQWVASPQTSAFDASAHFPRLPITETVKLTPLKEPSVPHSTGVKHVAPTPIVQMGSPANVCAGTSPLLDMKKVTGSPGQQSTDPKPRKRKKTLVSEDQGRMILHSQPELVSDPAVTSNVFTSVAISTPAGLVSKASTEKFIISVSPTISSENFNKGDQDSEHTANLSEETIGKLKEAKITAEGAAAFAATAINHSQEVWTLMDNQKNSGLVPDVETKLASAAVAIAAAAAVAKAAAAAANVASNAALQAKLMADEALISCVYGNMEKATPASVFKGEEAASSSSSIILAAREAARKRVEAASAASKRAENMDAIVKAAELAAEAVSQAGIIVAMGDPLPLSELVKAGPEGYWKPQVPQVLFEPVVKLDGVNGGKSNIDSTVEGQDTSTKHSRAVSSDKKEAQTTDHGRSSFSREFSRDSVEDHMRLVDGISGSVAASGKDKKGQKGYKAFDLAKIISETETLPKSSIPVQIEHEMAVESLKGSNIKEGSLVEVFKDGGGFKAAWFTASVLSLKDGKAYVCYSELESDEGLEKLKEWVTLEGEGDRPPIVRIARPITAMPFEGTRKRRRAARGDYTWSVGDRVDAWIRDSWWEGVITEKSKKDETMLTVHFPAQGEKAVVKAWHLRPSLFWKDGEWIGWSISKGNDISSHEGDSPPEKRPRLVSPAVEAKSQDKNTDVDFRKPDDLKLLDLSTNEKSFNVGKTTKENKPGAHRMIRTGLQREGSKVVFGVPKPGKKRKFMEVSKHYQTRKINETNDSVKFTKYLMPQGSGSRGWKNAAHSEPKEKRVVVNKTKVAKSGRPQSVSSRTIPCKENFPSASVSAPGDDTVTDHMTNTKDSLSQVESTSGKHSMTEFQSFPSSGEAAEGQLIFSSMALTSDAPSKRFSNSKSDRANKGKLAPVGRKLARIEEEKFFNGNSAKSTSEVVEPRRSNRRIQPTSRLLEGLQSSLIVSKIPSLSHDKGHRNQSRSTFRGNNHG</sequence>
<accession>A0A1Q3BYA3</accession>
<dbReference type="CDD" id="cd20405">
    <property type="entry name" value="Tudor_Agenet_AtDUF_rpt1_3"/>
    <property type="match status" value="1"/>
</dbReference>
<evidence type="ECO:0000256" key="1">
    <source>
        <dbReference type="SAM" id="MobiDB-lite"/>
    </source>
</evidence>
<dbReference type="InterPro" id="IPR014002">
    <property type="entry name" value="Agenet_dom_plant"/>
</dbReference>
<feature type="compositionally biased region" description="Basic and acidic residues" evidence="1">
    <location>
        <begin position="188"/>
        <end position="197"/>
    </location>
</feature>
<evidence type="ECO:0000313" key="4">
    <source>
        <dbReference type="Proteomes" id="UP000187406"/>
    </source>
</evidence>
<feature type="region of interest" description="Disordered" evidence="1">
    <location>
        <begin position="2048"/>
        <end position="2108"/>
    </location>
</feature>
<feature type="region of interest" description="Disordered" evidence="1">
    <location>
        <begin position="756"/>
        <end position="776"/>
    </location>
</feature>
<feature type="region of interest" description="Disordered" evidence="1">
    <location>
        <begin position="866"/>
        <end position="935"/>
    </location>
</feature>
<evidence type="ECO:0000259" key="2">
    <source>
        <dbReference type="SMART" id="SM00743"/>
    </source>
</evidence>
<feature type="compositionally biased region" description="Basic and acidic residues" evidence="1">
    <location>
        <begin position="1840"/>
        <end position="1849"/>
    </location>
</feature>
<comment type="caution">
    <text evidence="3">The sequence shown here is derived from an EMBL/GenBank/DDBJ whole genome shotgun (WGS) entry which is preliminary data.</text>
</comment>
<feature type="region of interest" description="Disordered" evidence="1">
    <location>
        <begin position="1936"/>
        <end position="2028"/>
    </location>
</feature>
<feature type="region of interest" description="Disordered" evidence="1">
    <location>
        <begin position="2120"/>
        <end position="2145"/>
    </location>
</feature>
<feature type="compositionally biased region" description="Polar residues" evidence="1">
    <location>
        <begin position="870"/>
        <end position="894"/>
    </location>
</feature>
<dbReference type="OrthoDB" id="433924at2759"/>
<feature type="compositionally biased region" description="Polar residues" evidence="1">
    <location>
        <begin position="1544"/>
        <end position="1557"/>
    </location>
</feature>
<name>A0A1Q3BYA3_CEPFO</name>
<dbReference type="CDD" id="cd20403">
    <property type="entry name" value="Tudor_Agenet_FMRP-like_rpt2"/>
    <property type="match status" value="1"/>
</dbReference>
<feature type="compositionally biased region" description="Basic and acidic residues" evidence="1">
    <location>
        <begin position="1566"/>
        <end position="1579"/>
    </location>
</feature>
<dbReference type="PANTHER" id="PTHR48429">
    <property type="entry name" value="AGENET DOMAIN-CONTAINING PROTEIN"/>
    <property type="match status" value="1"/>
</dbReference>
<feature type="compositionally biased region" description="Basic and acidic residues" evidence="1">
    <location>
        <begin position="898"/>
        <end position="908"/>
    </location>
</feature>
<feature type="region of interest" description="Disordered" evidence="1">
    <location>
        <begin position="1"/>
        <end position="20"/>
    </location>
</feature>
<dbReference type="EMBL" id="BDDD01001042">
    <property type="protein sequence ID" value="GAV72838.1"/>
    <property type="molecule type" value="Genomic_DNA"/>
</dbReference>
<organism evidence="3 4">
    <name type="scientific">Cephalotus follicularis</name>
    <name type="common">Albany pitcher plant</name>
    <dbReference type="NCBI Taxonomy" id="3775"/>
    <lineage>
        <taxon>Eukaryota</taxon>
        <taxon>Viridiplantae</taxon>
        <taxon>Streptophyta</taxon>
        <taxon>Embryophyta</taxon>
        <taxon>Tracheophyta</taxon>
        <taxon>Spermatophyta</taxon>
        <taxon>Magnoliopsida</taxon>
        <taxon>eudicotyledons</taxon>
        <taxon>Gunneridae</taxon>
        <taxon>Pentapetalae</taxon>
        <taxon>rosids</taxon>
        <taxon>fabids</taxon>
        <taxon>Oxalidales</taxon>
        <taxon>Cephalotaceae</taxon>
        <taxon>Cephalotus</taxon>
    </lineage>
</organism>
<feature type="compositionally biased region" description="Polar residues" evidence="1">
    <location>
        <begin position="2135"/>
        <end position="2145"/>
    </location>
</feature>
<protein>
    <submittedName>
        <fullName evidence="3">Agenet domain-containing protein</fullName>
    </submittedName>
</protein>
<feature type="region of interest" description="Disordered" evidence="1">
    <location>
        <begin position="188"/>
        <end position="207"/>
    </location>
</feature>
<feature type="region of interest" description="Disordered" evidence="1">
    <location>
        <begin position="1239"/>
        <end position="1265"/>
    </location>
</feature>
<dbReference type="InterPro" id="IPR008395">
    <property type="entry name" value="Agenet-like_dom"/>
</dbReference>
<feature type="domain" description="Agenet" evidence="2">
    <location>
        <begin position="1745"/>
        <end position="1803"/>
    </location>
</feature>
<gene>
    <name evidence="3" type="ORF">CFOL_v3_16326</name>
</gene>
<dbReference type="FunCoup" id="A0A1Q3BYA3">
    <property type="interactions" value="1538"/>
</dbReference>
<reference evidence="4" key="1">
    <citation type="submission" date="2016-04" db="EMBL/GenBank/DDBJ databases">
        <title>Cephalotus genome sequencing.</title>
        <authorList>
            <person name="Fukushima K."/>
            <person name="Hasebe M."/>
            <person name="Fang X."/>
        </authorList>
    </citation>
    <scope>NUCLEOTIDE SEQUENCE [LARGE SCALE GENOMIC DNA]</scope>
    <source>
        <strain evidence="4">cv. St1</strain>
    </source>
</reference>
<feature type="region of interest" description="Disordered" evidence="1">
    <location>
        <begin position="1543"/>
        <end position="1588"/>
    </location>
</feature>
<feature type="compositionally biased region" description="Polar residues" evidence="1">
    <location>
        <begin position="1999"/>
        <end position="2028"/>
    </location>
</feature>
<dbReference type="InParanoid" id="A0A1Q3BYA3"/>
<feature type="domain" description="Agenet" evidence="2">
    <location>
        <begin position="1654"/>
        <end position="1723"/>
    </location>
</feature>
<evidence type="ECO:0000313" key="3">
    <source>
        <dbReference type="EMBL" id="GAV72838.1"/>
    </source>
</evidence>
<proteinExistence type="predicted"/>
<feature type="region of interest" description="Disordered" evidence="1">
    <location>
        <begin position="1817"/>
        <end position="1849"/>
    </location>
</feature>
<feature type="compositionally biased region" description="Basic and acidic residues" evidence="1">
    <location>
        <begin position="1818"/>
        <end position="1830"/>
    </location>
</feature>